<gene>
    <name evidence="1" type="ORF">SEMRO_2263_G321240.1</name>
</gene>
<organism evidence="1 2">
    <name type="scientific">Seminavis robusta</name>
    <dbReference type="NCBI Taxonomy" id="568900"/>
    <lineage>
        <taxon>Eukaryota</taxon>
        <taxon>Sar</taxon>
        <taxon>Stramenopiles</taxon>
        <taxon>Ochrophyta</taxon>
        <taxon>Bacillariophyta</taxon>
        <taxon>Bacillariophyceae</taxon>
        <taxon>Bacillariophycidae</taxon>
        <taxon>Naviculales</taxon>
        <taxon>Naviculaceae</taxon>
        <taxon>Seminavis</taxon>
    </lineage>
</organism>
<protein>
    <submittedName>
        <fullName evidence="1">Uncharacterized protein</fullName>
    </submittedName>
</protein>
<accession>A0A9N8F0V6</accession>
<dbReference type="EMBL" id="CAICTM010002261">
    <property type="protein sequence ID" value="CAB9528584.1"/>
    <property type="molecule type" value="Genomic_DNA"/>
</dbReference>
<sequence>MGCCQSGQSLQEQVRADMLRARETRAARLRPSNDEVAGWDNAIQQYHQEGPPSLPWDEIHDAFPYLLSAHALFHGARDWSRPRVCQKIDEHFFCTDEPSIILFISHTWENRHYPDPSGRQWQALQHLLSMIVDLADTLQDLFSPSSSSANIRELTARIPLLVEGVLPVVSLLLSMPGEDIPDSDTVLSKIAIFFDYMCLPQNSEVDNVQRDEAQEQVFRRGLQKMHMLCTLSSVVALRFDSDDFSKSAWCISEMYVPTTSFGAFSYEVFPENYGSPARWYTALDSGTLQQAAGVPANIKSRVELLASQFHLATTSEDAVTIVHALIVCASPFFTATLHFQQLQSALDVASRVGNLDAFKPKMLCGNEPDIMYTQSASNMGTVRTRTEKALLYELNNLGRDQVILVDLGRMLSNIMIFHGMVCKSKADLTYVALSAFQTQEGLFQGFFYDCLQAWLGRTERRKEFPVVLKPLAFQSENDNFFTFISPIQFEQLTSGPVMHPELMVYVNRFRKVFSYCLPLSSSMETGVLDSQWGDSPRLRHLALDGSPDTDLLMDHFSEQPPSCPSKVIQMYELSQSF</sequence>
<reference evidence="1" key="1">
    <citation type="submission" date="2020-06" db="EMBL/GenBank/DDBJ databases">
        <authorList>
            <consortium name="Plant Systems Biology data submission"/>
        </authorList>
    </citation>
    <scope>NUCLEOTIDE SEQUENCE</scope>
    <source>
        <strain evidence="1">D6</strain>
    </source>
</reference>
<proteinExistence type="predicted"/>
<comment type="caution">
    <text evidence="1">The sequence shown here is derived from an EMBL/GenBank/DDBJ whole genome shotgun (WGS) entry which is preliminary data.</text>
</comment>
<dbReference type="Proteomes" id="UP001153069">
    <property type="component" value="Unassembled WGS sequence"/>
</dbReference>
<keyword evidence="2" id="KW-1185">Reference proteome</keyword>
<evidence type="ECO:0000313" key="2">
    <source>
        <dbReference type="Proteomes" id="UP001153069"/>
    </source>
</evidence>
<dbReference type="AlphaFoldDB" id="A0A9N8F0V6"/>
<name>A0A9N8F0V6_9STRA</name>
<evidence type="ECO:0000313" key="1">
    <source>
        <dbReference type="EMBL" id="CAB9528584.1"/>
    </source>
</evidence>
<dbReference type="OrthoDB" id="423576at2759"/>